<keyword evidence="1 5" id="KW-0732">Signal</keyword>
<dbReference type="InterPro" id="IPR051171">
    <property type="entry name" value="CaCA"/>
</dbReference>
<keyword evidence="4" id="KW-0813">Transport</keyword>
<dbReference type="InterPro" id="IPR057708">
    <property type="entry name" value="DUF7948"/>
</dbReference>
<dbReference type="EMBL" id="JACYTR010000003">
    <property type="protein sequence ID" value="MBD8524602.1"/>
    <property type="molecule type" value="Genomic_DNA"/>
</dbReference>
<evidence type="ECO:0000313" key="8">
    <source>
        <dbReference type="Proteomes" id="UP000613768"/>
    </source>
</evidence>
<dbReference type="RefSeq" id="WP_192027948.1">
    <property type="nucleotide sequence ID" value="NZ_JACYTR010000003.1"/>
</dbReference>
<dbReference type="InterPro" id="IPR003644">
    <property type="entry name" value="Calx_beta"/>
</dbReference>
<organism evidence="7 8">
    <name type="scientific">Pseudomarimonas arenosa</name>
    <dbReference type="NCBI Taxonomy" id="2774145"/>
    <lineage>
        <taxon>Bacteria</taxon>
        <taxon>Pseudomonadati</taxon>
        <taxon>Pseudomonadota</taxon>
        <taxon>Gammaproteobacteria</taxon>
        <taxon>Lysobacterales</taxon>
        <taxon>Lysobacteraceae</taxon>
        <taxon>Pseudomarimonas</taxon>
    </lineage>
</organism>
<evidence type="ECO:0000256" key="1">
    <source>
        <dbReference type="ARBA" id="ARBA00022729"/>
    </source>
</evidence>
<feature type="domain" description="Calx-beta" evidence="6">
    <location>
        <begin position="1215"/>
        <end position="1324"/>
    </location>
</feature>
<proteinExistence type="predicted"/>
<feature type="domain" description="Calx-beta" evidence="6">
    <location>
        <begin position="760"/>
        <end position="859"/>
    </location>
</feature>
<gene>
    <name evidence="7" type="ORF">IFO71_02505</name>
</gene>
<feature type="domain" description="Calx-beta" evidence="6">
    <location>
        <begin position="1100"/>
        <end position="1203"/>
    </location>
</feature>
<sequence>MRVPHWAQIALLLIAGLGLSPFCQAKTSVESSAVPVPSNQTSRPQLPLLFEQNQGQSDSSVRFLARGPGYLVFLTDSEAVWKLRTADGQPRVLRMRLQGGQAAEVLGEQPSTVSGHYFDINRAEAAPTALIRFEQVRLKNVWPGVDLLYYDGGGVLEFDFELQPGADPSAVVWRLEGADAVKLDDEGALELRVAGEAVRFRPPVSYQRKSGKRVAIASRYRLLSEQRIGIELDAYDQQLALTVDPVFVYSTLLGGSLGEFASDIAIDSAGQAVVVGSTESSDFPLSNALDSTYDGDGDAFVAKFNADGSALLFSSFLGGAKLQAADQVELAPNGDIVVAGRNHLLDDDGDAFVLRLNGSANSLIYSQTFGSSYGDTAAGLAVDGSNNAYVFGHAGTSDFPSINPPQASCNGTSSYLRKVDASGNVVYSWCMGGGAGPDIARGMAIDLASRLHIVGMKANKAYAARLNNAATSFHYQTTFGGSHYDEATAVTTDGASNPYIVGTTSSNDFPVVNGIQPNNGGGTDAFFARLSSAGALEYSTYLGAAQTQRANDVALGPNNSAFLTGENYLDSPFGNANLFVLRLDRLANGTYSLGYSTTLKLDLYAQSESAAAIAVDAAGNAFVAGNAFSGFVTTEDAFQTSTAGERGDAFVFKLSPANPTLSMPDVQLSEGTGSSTHFSIRVELSAPSSETVTVDYTTVNGTALSGADYTAKSGTLTFYPGLRYAWIYLIANADSLVEADETYQVQLSNPNGVTIVDATAQITLQNDDVGGSLRLASGSYVVDEDAGTASVVVQRIGGAASGVTVQYSTANGSATAPADYTSSSGSLSFAANETSKTVTIPIVDDAIDEPNQTFVLSLSSPGGGASLGTPSSTTLTIQDNDPSPNISIGDAQVTEGTGGSKSIAFTVALSHASSSAISVDWATVNGTAVAPADYAAGSGTLTFSAGQTSRTITRSVVTDSIDEPDESFLIRLSNPVNAGIADAEAQGSIIDDDAAPSLSIDSGGCSVTEGDSGSTGCAFVLRLSSASGRTVSFNTATTGGTATAGVDFSAHSSTARSIAAGQTSLTVNVPVLGDTLDEADESFGLTVTGISNASPGSLSGQGTIIDNDAAPVLSIDNGGCSVTEGNSGSKNCTFVLRLSSASGKTVSFTTATGSGTALTGDDFSAHSVTPRSIAPGQSSLTVNVPVLGDTLDEEDESFGLFVTGVNNATPGSLNGQGNILDNDAAPVLSIIDGGCTATEGMSHEERKIDLDQCVFVMELSEASGKTVSFNSSTRDGTAIAGSDYTSHSSTTRSISPGQTMVAVSVPIIGDLEVENEEQFYLDITAVSNATPGSLSGLGTIVDDDSRPTLTVSGCSVSEGNDGSRQCGFVFQLSDLSADTVRFTTSTQEGSATHGIDYQAHASMDWEIPAGQTAVTVSVPVWGDRLYEPQEYFQLLVVDVSNANLLTSSAEGLIDDDDLPPDVSIDPCLVLEGDEGSAGCATRIRLSEVSGLPVVVNLATESVSANALNNGDFEWPNLAGSPMMFGPGQSIGGWRVVAGNVDLRENAPSAYAGAQAVDLNGTEPGLLTQSFSNPAGARLGLVYRANPDCPGQEQRMEVLLNGQRLALIATAAADWARTEMSTELPPGGATVALMSLSDGGCGLLVDDIQIVPGNTAIPQVDFLRFPPRRFEVPAGKTESEPFSLSVWGDQVQERDEQFGIRATDGSGFGVAQAGVATILNDDQGPRIFCAGFEDAECR</sequence>
<dbReference type="SUPFAM" id="SSF141072">
    <property type="entry name" value="CalX-like"/>
    <property type="match status" value="7"/>
</dbReference>
<dbReference type="PANTHER" id="PTHR11878:SF65">
    <property type="entry name" value="NA_CA-EXCHANGE PROTEIN, ISOFORM G"/>
    <property type="match status" value="1"/>
</dbReference>
<dbReference type="Pfam" id="PF25778">
    <property type="entry name" value="DUF7948"/>
    <property type="match status" value="1"/>
</dbReference>
<dbReference type="SUPFAM" id="SSF101898">
    <property type="entry name" value="NHL repeat"/>
    <property type="match status" value="1"/>
</dbReference>
<evidence type="ECO:0000313" key="7">
    <source>
        <dbReference type="EMBL" id="MBD8524602.1"/>
    </source>
</evidence>
<feature type="domain" description="Calx-beta" evidence="6">
    <location>
        <begin position="649"/>
        <end position="748"/>
    </location>
</feature>
<keyword evidence="4" id="KW-0406">Ion transport</keyword>
<keyword evidence="8" id="KW-1185">Reference proteome</keyword>
<protein>
    <recommendedName>
        <fullName evidence="6">Calx-beta domain-containing protein</fullName>
    </recommendedName>
</protein>
<dbReference type="SMART" id="SM00237">
    <property type="entry name" value="Calx_beta"/>
    <property type="match status" value="7"/>
</dbReference>
<comment type="caution">
    <text evidence="7">The sequence shown here is derived from an EMBL/GenBank/DDBJ whole genome shotgun (WGS) entry which is preliminary data.</text>
</comment>
<evidence type="ECO:0000256" key="5">
    <source>
        <dbReference type="SAM" id="SignalP"/>
    </source>
</evidence>
<dbReference type="GO" id="GO:0007154">
    <property type="term" value="P:cell communication"/>
    <property type="evidence" value="ECO:0007669"/>
    <property type="project" value="InterPro"/>
</dbReference>
<feature type="signal peptide" evidence="5">
    <location>
        <begin position="1"/>
        <end position="25"/>
    </location>
</feature>
<dbReference type="Pfam" id="PF03160">
    <property type="entry name" value="Calx-beta"/>
    <property type="match status" value="6"/>
</dbReference>
<keyword evidence="3" id="KW-0106">Calcium</keyword>
<evidence type="ECO:0000256" key="4">
    <source>
        <dbReference type="ARBA" id="ARBA00023065"/>
    </source>
</evidence>
<evidence type="ECO:0000256" key="3">
    <source>
        <dbReference type="ARBA" id="ARBA00022837"/>
    </source>
</evidence>
<evidence type="ECO:0000259" key="6">
    <source>
        <dbReference type="SMART" id="SM00237"/>
    </source>
</evidence>
<accession>A0AAW3ZIT7</accession>
<dbReference type="GO" id="GO:0016020">
    <property type="term" value="C:membrane"/>
    <property type="evidence" value="ECO:0007669"/>
    <property type="project" value="InterPro"/>
</dbReference>
<feature type="chain" id="PRO_5043442112" description="Calx-beta domain-containing protein" evidence="5">
    <location>
        <begin position="26"/>
        <end position="1737"/>
    </location>
</feature>
<dbReference type="PANTHER" id="PTHR11878">
    <property type="entry name" value="SODIUM/CALCIUM EXCHANGER"/>
    <property type="match status" value="1"/>
</dbReference>
<name>A0AAW3ZIT7_9GAMM</name>
<dbReference type="InterPro" id="IPR038081">
    <property type="entry name" value="CalX-like_sf"/>
</dbReference>
<evidence type="ECO:0000256" key="2">
    <source>
        <dbReference type="ARBA" id="ARBA00022737"/>
    </source>
</evidence>
<dbReference type="GO" id="GO:0030001">
    <property type="term" value="P:metal ion transport"/>
    <property type="evidence" value="ECO:0007669"/>
    <property type="project" value="TreeGrafter"/>
</dbReference>
<feature type="domain" description="Calx-beta" evidence="6">
    <location>
        <begin position="873"/>
        <end position="973"/>
    </location>
</feature>
<reference evidence="7 8" key="1">
    <citation type="submission" date="2020-09" db="EMBL/GenBank/DDBJ databases">
        <title>Pseudoxanthomonas sp. CAU 1598 isolated from sand of Yaerae Beach.</title>
        <authorList>
            <person name="Kim W."/>
        </authorList>
    </citation>
    <scope>NUCLEOTIDE SEQUENCE [LARGE SCALE GENOMIC DNA]</scope>
    <source>
        <strain evidence="7 8">CAU 1598</strain>
    </source>
</reference>
<dbReference type="Gene3D" id="2.60.40.2030">
    <property type="match status" value="7"/>
</dbReference>
<feature type="domain" description="Calx-beta" evidence="6">
    <location>
        <begin position="1336"/>
        <end position="1437"/>
    </location>
</feature>
<keyword evidence="2" id="KW-0677">Repeat</keyword>
<feature type="domain" description="Calx-beta" evidence="6">
    <location>
        <begin position="985"/>
        <end position="1088"/>
    </location>
</feature>
<dbReference type="Proteomes" id="UP000613768">
    <property type="component" value="Unassembled WGS sequence"/>
</dbReference>